<feature type="region of interest" description="Disordered" evidence="1">
    <location>
        <begin position="240"/>
        <end position="286"/>
    </location>
</feature>
<dbReference type="InterPro" id="IPR003892">
    <property type="entry name" value="CUE"/>
</dbReference>
<dbReference type="Gene3D" id="1.10.8.10">
    <property type="entry name" value="DNA helicase RuvA subunit, C-terminal domain"/>
    <property type="match status" value="1"/>
</dbReference>
<dbReference type="AlphaFoldDB" id="A0A7D9I468"/>
<dbReference type="InterPro" id="IPR052586">
    <property type="entry name" value="ASCC2"/>
</dbReference>
<feature type="compositionally biased region" description="Basic residues" evidence="1">
    <location>
        <begin position="546"/>
        <end position="571"/>
    </location>
</feature>
<name>A0A7D9I468_PARCT</name>
<feature type="compositionally biased region" description="Basic and acidic residues" evidence="1">
    <location>
        <begin position="495"/>
        <end position="511"/>
    </location>
</feature>
<dbReference type="InterPro" id="IPR041800">
    <property type="entry name" value="ASCC2_CUE"/>
</dbReference>
<dbReference type="SMART" id="SM00546">
    <property type="entry name" value="CUE"/>
    <property type="match status" value="1"/>
</dbReference>
<evidence type="ECO:0000313" key="2">
    <source>
        <dbReference type="EMBL" id="CAB3998049.1"/>
    </source>
</evidence>
<dbReference type="Pfam" id="PF02845">
    <property type="entry name" value="CUE"/>
    <property type="match status" value="1"/>
</dbReference>
<dbReference type="PANTHER" id="PTHR21494">
    <property type="entry name" value="ACTIVATING SIGNAL COINTEGRATOR 1 COMPLEX SUBUNIT 2 ASC-1 COMPLEX SUBUNIT P100"/>
    <property type="match status" value="1"/>
</dbReference>
<dbReference type="GO" id="GO:0043130">
    <property type="term" value="F:ubiquitin binding"/>
    <property type="evidence" value="ECO:0007669"/>
    <property type="project" value="InterPro"/>
</dbReference>
<dbReference type="InterPro" id="IPR009060">
    <property type="entry name" value="UBA-like_sf"/>
</dbReference>
<feature type="region of interest" description="Disordered" evidence="1">
    <location>
        <begin position="473"/>
        <end position="571"/>
    </location>
</feature>
<gene>
    <name evidence="2" type="ORF">PACLA_8A052319</name>
</gene>
<protein>
    <submittedName>
        <fullName evidence="2">Activating signal cointegrator 1 complex subunit 2 isoform X12</fullName>
    </submittedName>
</protein>
<proteinExistence type="predicted"/>
<organism evidence="2 3">
    <name type="scientific">Paramuricea clavata</name>
    <name type="common">Red gorgonian</name>
    <name type="synonym">Violescent sea-whip</name>
    <dbReference type="NCBI Taxonomy" id="317549"/>
    <lineage>
        <taxon>Eukaryota</taxon>
        <taxon>Metazoa</taxon>
        <taxon>Cnidaria</taxon>
        <taxon>Anthozoa</taxon>
        <taxon>Octocorallia</taxon>
        <taxon>Malacalcyonacea</taxon>
        <taxon>Plexauridae</taxon>
        <taxon>Paramuricea</taxon>
    </lineage>
</organism>
<accession>A0A7D9I468</accession>
<dbReference type="EMBL" id="CACRXK020003255">
    <property type="protein sequence ID" value="CAB3998049.1"/>
    <property type="molecule type" value="Genomic_DNA"/>
</dbReference>
<dbReference type="SUPFAM" id="SSF46934">
    <property type="entry name" value="UBA-like"/>
    <property type="match status" value="1"/>
</dbReference>
<dbReference type="OrthoDB" id="5577209at2759"/>
<feature type="compositionally biased region" description="Polar residues" evidence="1">
    <location>
        <begin position="250"/>
        <end position="279"/>
    </location>
</feature>
<dbReference type="CDD" id="cd14364">
    <property type="entry name" value="CUE_ASCC2"/>
    <property type="match status" value="1"/>
</dbReference>
<dbReference type="PANTHER" id="PTHR21494:SF0">
    <property type="entry name" value="ACTIVATING SIGNAL COINTEGRATOR 1 COMPLEX SUBUNIT 2"/>
    <property type="match status" value="1"/>
</dbReference>
<reference evidence="2" key="1">
    <citation type="submission" date="2020-04" db="EMBL/GenBank/DDBJ databases">
        <authorList>
            <person name="Alioto T."/>
            <person name="Alioto T."/>
            <person name="Gomez Garrido J."/>
        </authorList>
    </citation>
    <scope>NUCLEOTIDE SEQUENCE</scope>
    <source>
        <strain evidence="2">A484AB</strain>
    </source>
</reference>
<dbReference type="Proteomes" id="UP001152795">
    <property type="component" value="Unassembled WGS sequence"/>
</dbReference>
<comment type="caution">
    <text evidence="2">The sequence shown here is derived from an EMBL/GenBank/DDBJ whole genome shotgun (WGS) entry which is preliminary data.</text>
</comment>
<dbReference type="PROSITE" id="PS51140">
    <property type="entry name" value="CUE"/>
    <property type="match status" value="1"/>
</dbReference>
<sequence>MDLCSLYGGENSKNNSLLTKMLENVFKRQPKYIDDLRETIPSICETLDKIKDELGVSREDSNPVKVGDDRHSELPLATLNDFIVYLHDITQTLISFLHILPFVCQYFFKDGFVQRIAGFYEEMMTVFDQRYRRMKTERTFLNGVKFGLIKICRFIIDAHCLVPLMNGEKGNGNEMKENSVEDFLSVIMDLLSFKRFLRVYNLQYSIELDIDIIHSSGLPVDETRLQYIISAISEMDDIHVKPNDSGLRPQESSNQSQHSRSGAQYSNDRPQKKNITSPGQRDGGSLEASLSKKVVEMPSETMSDVELTSMISHVKDLLPDCGEGFILLCLQNLDYDVEKTINLILENSLPGELSILDRNLSKSEVMKQSSVLSSRHNIYDQDEFDIFTNANVDLTRVQKGKTRVAESMKSVFDKERDVESVKQIILNYDETFNDYEDEYDDTYDEQNVGAQDVDSADELSEITLRRPFTTPRALLHLKDNKDDDDEDKDSGESSSKGREPNEPNDVSGEKQHGRRQGHQRQNNHGNDDVGKRQGRSGNTERDRSYKDKHKAKIAFHNRKSAASKKYSKGMM</sequence>
<evidence type="ECO:0000256" key="1">
    <source>
        <dbReference type="SAM" id="MobiDB-lite"/>
    </source>
</evidence>
<dbReference type="GO" id="GO:0006355">
    <property type="term" value="P:regulation of DNA-templated transcription"/>
    <property type="evidence" value="ECO:0007669"/>
    <property type="project" value="TreeGrafter"/>
</dbReference>
<evidence type="ECO:0000313" key="3">
    <source>
        <dbReference type="Proteomes" id="UP001152795"/>
    </source>
</evidence>
<keyword evidence="3" id="KW-1185">Reference proteome</keyword>